<dbReference type="WBParaSite" id="ACRNAN_scaffold4005.g19851.t1">
    <property type="protein sequence ID" value="ACRNAN_scaffold4005.g19851.t1"/>
    <property type="gene ID" value="ACRNAN_scaffold4005.g19851"/>
</dbReference>
<dbReference type="InterPro" id="IPR016186">
    <property type="entry name" value="C-type_lectin-like/link_sf"/>
</dbReference>
<dbReference type="AlphaFoldDB" id="A0A914DTB6"/>
<dbReference type="Proteomes" id="UP000887540">
    <property type="component" value="Unplaced"/>
</dbReference>
<feature type="transmembrane region" description="Helical" evidence="1">
    <location>
        <begin position="557"/>
        <end position="576"/>
    </location>
</feature>
<evidence type="ECO:0000313" key="3">
    <source>
        <dbReference type="Proteomes" id="UP000887540"/>
    </source>
</evidence>
<organism evidence="3 4">
    <name type="scientific">Acrobeloides nanus</name>
    <dbReference type="NCBI Taxonomy" id="290746"/>
    <lineage>
        <taxon>Eukaryota</taxon>
        <taxon>Metazoa</taxon>
        <taxon>Ecdysozoa</taxon>
        <taxon>Nematoda</taxon>
        <taxon>Chromadorea</taxon>
        <taxon>Rhabditida</taxon>
        <taxon>Tylenchina</taxon>
        <taxon>Cephalobomorpha</taxon>
        <taxon>Cephaloboidea</taxon>
        <taxon>Cephalobidae</taxon>
        <taxon>Acrobeloides</taxon>
    </lineage>
</organism>
<dbReference type="PROSITE" id="PS50041">
    <property type="entry name" value="C_TYPE_LECTIN_2"/>
    <property type="match status" value="1"/>
</dbReference>
<keyword evidence="1" id="KW-1133">Transmembrane helix</keyword>
<evidence type="ECO:0000259" key="2">
    <source>
        <dbReference type="PROSITE" id="PS50041"/>
    </source>
</evidence>
<dbReference type="InterPro" id="IPR001304">
    <property type="entry name" value="C-type_lectin-like"/>
</dbReference>
<protein>
    <submittedName>
        <fullName evidence="4">C-type lectin domain-containing protein</fullName>
    </submittedName>
</protein>
<dbReference type="CDD" id="cd00037">
    <property type="entry name" value="CLECT"/>
    <property type="match status" value="1"/>
</dbReference>
<dbReference type="Gene3D" id="3.10.100.10">
    <property type="entry name" value="Mannose-Binding Protein A, subunit A"/>
    <property type="match status" value="1"/>
</dbReference>
<dbReference type="SUPFAM" id="SSF56436">
    <property type="entry name" value="C-type lectin-like"/>
    <property type="match status" value="1"/>
</dbReference>
<keyword evidence="1" id="KW-0472">Membrane</keyword>
<accession>A0A914DTB6</accession>
<keyword evidence="3" id="KW-1185">Reference proteome</keyword>
<feature type="domain" description="C-type lectin" evidence="2">
    <location>
        <begin position="1"/>
        <end position="96"/>
    </location>
</feature>
<evidence type="ECO:0000256" key="1">
    <source>
        <dbReference type="SAM" id="Phobius"/>
    </source>
</evidence>
<dbReference type="Pfam" id="PF00059">
    <property type="entry name" value="Lectin_C"/>
    <property type="match status" value="1"/>
</dbReference>
<evidence type="ECO:0000313" key="4">
    <source>
        <dbReference type="WBParaSite" id="ACRNAN_scaffold4005.g19851.t1"/>
    </source>
</evidence>
<feature type="transmembrane region" description="Helical" evidence="1">
    <location>
        <begin position="608"/>
        <end position="630"/>
    </location>
</feature>
<reference evidence="4" key="1">
    <citation type="submission" date="2022-11" db="UniProtKB">
        <authorList>
            <consortium name="WormBaseParasite"/>
        </authorList>
    </citation>
    <scope>IDENTIFICATION</scope>
</reference>
<dbReference type="Pfam" id="PF10328">
    <property type="entry name" value="7TM_GPCR_Srx"/>
    <property type="match status" value="1"/>
</dbReference>
<sequence>MNLFDAVETCKSMNAMLTSVHGEAHNNFLMGMARSLPKTNTSFYALWIGLMEFNRTFEWNWLDGSVVDFFKWARFMPKLAMHHPIVDQETPSCTILVVDTDKTTTVRSFLLVANWWLDQYYDLTSFWVDTDLIRQSSICPCADGNRMYWMPSNDSLPSVAYNNSALALILYQYERTFGENALLDGVHNFCDKSDDCIDRNNHCPSICICDIEGHCYKSYRYNTEVLFVPYCDETGCHIYAAVSMGKLCRGCDRTDMELCWGCVEHDTTREHVGPFSRYIKVDKVGCFDCISIVHSKCPADDLSNVGLPGWPSVVTFNPINPRSLWSRRYYDPTLYFTWSFAIDSSDVFSWTPYVIHPRILNRQYATDAMKDILYECIWFYGFKFNETGRYTKNYDYSYLSKQAKFNKDFNTSSGSKVTDYIADQFDLRTSYGYFCLIQAYTDLILLGNTVIFEGFMSVRAMYIGEIDSLADVDFTAENPSLPWRWDYLMFYIYYSSKFATSIITFLKAFTRVMAVYFPMFFHYNALFDQKHTIILCLVCKVVFARSQYLQLDTCSQMYWWIQTYAEFILAMSCFLLDMATFYKLVRIHQVRINENDQVEAHKRLLERLFLIQNFGDLATFFIMFIPNMIYAAGCQYDRWHCIAGGGNYVVSMIYQITVLLFLHSSRITIWRCFDE</sequence>
<feature type="transmembrane region" description="Helical" evidence="1">
    <location>
        <begin position="498"/>
        <end position="521"/>
    </location>
</feature>
<dbReference type="PANTHER" id="PTHR22803">
    <property type="entry name" value="MANNOSE, PHOSPHOLIPASE, LECTIN RECEPTOR RELATED"/>
    <property type="match status" value="1"/>
</dbReference>
<feature type="transmembrane region" description="Helical" evidence="1">
    <location>
        <begin position="642"/>
        <end position="662"/>
    </location>
</feature>
<dbReference type="InterPro" id="IPR016187">
    <property type="entry name" value="CTDL_fold"/>
</dbReference>
<dbReference type="InterPro" id="IPR050111">
    <property type="entry name" value="C-type_lectin/snaclec_domain"/>
</dbReference>
<proteinExistence type="predicted"/>
<keyword evidence="1" id="KW-0812">Transmembrane</keyword>
<name>A0A914DTB6_9BILA</name>
<dbReference type="InterPro" id="IPR019430">
    <property type="entry name" value="7TM_GPCR_serpentine_rcpt_Srx"/>
</dbReference>